<dbReference type="Proteomes" id="UP001149607">
    <property type="component" value="Chromosome"/>
</dbReference>
<dbReference type="PANTHER" id="PTHR48109:SF4">
    <property type="entry name" value="DIHYDROOROTATE DEHYDROGENASE (QUINONE), MITOCHONDRIAL"/>
    <property type="match status" value="1"/>
</dbReference>
<dbReference type="NCBIfam" id="NF003645">
    <property type="entry name" value="PRK05286.1-2"/>
    <property type="match status" value="1"/>
</dbReference>
<keyword evidence="6 13" id="KW-1003">Cell membrane</keyword>
<dbReference type="NCBIfam" id="NF003652">
    <property type="entry name" value="PRK05286.2-5"/>
    <property type="match status" value="1"/>
</dbReference>
<evidence type="ECO:0000256" key="13">
    <source>
        <dbReference type="HAMAP-Rule" id="MF_00225"/>
    </source>
</evidence>
<dbReference type="NCBIfam" id="TIGR01036">
    <property type="entry name" value="pyrD_sub2"/>
    <property type="match status" value="1"/>
</dbReference>
<evidence type="ECO:0000256" key="4">
    <source>
        <dbReference type="ARBA" id="ARBA00005359"/>
    </source>
</evidence>
<comment type="subunit">
    <text evidence="5 13">Monomer.</text>
</comment>
<protein>
    <recommendedName>
        <fullName evidence="13">Dihydroorotate dehydrogenase (quinone)</fullName>
        <ecNumber evidence="13">1.3.5.2</ecNumber>
    </recommendedName>
    <alternativeName>
        <fullName evidence="13">DHOdehase</fullName>
        <shortName evidence="13">DHOD</shortName>
        <shortName evidence="13">DHODase</shortName>
    </alternativeName>
    <alternativeName>
        <fullName evidence="13">Dihydroorotate oxidase</fullName>
    </alternativeName>
</protein>
<organism evidence="15">
    <name type="scientific">Neisseria leonii</name>
    <dbReference type="NCBI Taxonomy" id="2995413"/>
    <lineage>
        <taxon>Bacteria</taxon>
        <taxon>Pseudomonadati</taxon>
        <taxon>Pseudomonadota</taxon>
        <taxon>Betaproteobacteria</taxon>
        <taxon>Neisseriales</taxon>
        <taxon>Neisseriaceae</taxon>
        <taxon>Neisseria</taxon>
    </lineage>
</organism>
<dbReference type="InterPro" id="IPR013785">
    <property type="entry name" value="Aldolase_TIM"/>
</dbReference>
<feature type="binding site" evidence="13">
    <location>
        <position position="242"/>
    </location>
    <ligand>
        <name>FMN</name>
        <dbReference type="ChEBI" id="CHEBI:58210"/>
    </ligand>
</feature>
<feature type="binding site" evidence="13">
    <location>
        <position position="83"/>
    </location>
    <ligand>
        <name>FMN</name>
        <dbReference type="ChEBI" id="CHEBI:58210"/>
    </ligand>
</feature>
<dbReference type="PROSITE" id="PS00911">
    <property type="entry name" value="DHODEHASE_1"/>
    <property type="match status" value="1"/>
</dbReference>
<dbReference type="HAMAP" id="MF_00225">
    <property type="entry name" value="DHO_dh_type2"/>
    <property type="match status" value="1"/>
</dbReference>
<feature type="binding site" evidence="13">
    <location>
        <position position="169"/>
    </location>
    <ligand>
        <name>FMN</name>
        <dbReference type="ChEBI" id="CHEBI:58210"/>
    </ligand>
</feature>
<feature type="binding site" evidence="13">
    <location>
        <begin position="243"/>
        <end position="244"/>
    </location>
    <ligand>
        <name>substrate</name>
    </ligand>
</feature>
<comment type="cofactor">
    <cofactor evidence="13">
        <name>FMN</name>
        <dbReference type="ChEBI" id="CHEBI:58210"/>
    </cofactor>
    <text evidence="13">Binds 1 FMN per subunit.</text>
</comment>
<evidence type="ECO:0000256" key="11">
    <source>
        <dbReference type="ARBA" id="ARBA00023136"/>
    </source>
</evidence>
<evidence type="ECO:0000256" key="6">
    <source>
        <dbReference type="ARBA" id="ARBA00022475"/>
    </source>
</evidence>
<feature type="binding site" evidence="13">
    <location>
        <begin position="108"/>
        <end position="112"/>
    </location>
    <ligand>
        <name>substrate</name>
    </ligand>
</feature>
<feature type="binding site" evidence="13">
    <location>
        <position position="169"/>
    </location>
    <ligand>
        <name>substrate</name>
    </ligand>
</feature>
<reference evidence="15" key="1">
    <citation type="submission" date="2022-10" db="EMBL/GenBank/DDBJ databases">
        <authorList>
            <person name="Boutroux M."/>
        </authorList>
    </citation>
    <scope>NUCLEOTIDE SEQUENCE</scope>
    <source>
        <strain evidence="15">51.81</strain>
    </source>
</reference>
<feature type="binding site" evidence="13">
    <location>
        <begin position="315"/>
        <end position="316"/>
    </location>
    <ligand>
        <name>FMN</name>
        <dbReference type="ChEBI" id="CHEBI:58210"/>
    </ligand>
</feature>
<evidence type="ECO:0000256" key="2">
    <source>
        <dbReference type="ARBA" id="ARBA00004202"/>
    </source>
</evidence>
<dbReference type="InterPro" id="IPR001295">
    <property type="entry name" value="Dihydroorotate_DH_CS"/>
</dbReference>
<evidence type="ECO:0000256" key="10">
    <source>
        <dbReference type="ARBA" id="ARBA00023002"/>
    </source>
</evidence>
<keyword evidence="9 13" id="KW-0665">Pyrimidine biosynthesis</keyword>
<dbReference type="CDD" id="cd04738">
    <property type="entry name" value="DHOD_2_like"/>
    <property type="match status" value="1"/>
</dbReference>
<feature type="binding site" evidence="13">
    <location>
        <position position="174"/>
    </location>
    <ligand>
        <name>substrate</name>
    </ligand>
</feature>
<keyword evidence="8 13" id="KW-0288">FMN</keyword>
<evidence type="ECO:0000256" key="7">
    <source>
        <dbReference type="ARBA" id="ARBA00022630"/>
    </source>
</evidence>
<comment type="function">
    <text evidence="1 13">Catalyzes the conversion of dihydroorotate to orotate with quinone as electron acceptor.</text>
</comment>
<dbReference type="InterPro" id="IPR005720">
    <property type="entry name" value="Dihydroorotate_DH_cat"/>
</dbReference>
<evidence type="ECO:0000256" key="5">
    <source>
        <dbReference type="ARBA" id="ARBA00011245"/>
    </source>
</evidence>
<name>A0A9X4E114_9NEIS</name>
<evidence type="ECO:0000256" key="8">
    <source>
        <dbReference type="ARBA" id="ARBA00022643"/>
    </source>
</evidence>
<feature type="binding site" evidence="13">
    <location>
        <position position="214"/>
    </location>
    <ligand>
        <name>FMN</name>
        <dbReference type="ChEBI" id="CHEBI:58210"/>
    </ligand>
</feature>
<dbReference type="GO" id="GO:0006207">
    <property type="term" value="P:'de novo' pyrimidine nucleobase biosynthetic process"/>
    <property type="evidence" value="ECO:0007669"/>
    <property type="project" value="UniProtKB-UniRule"/>
</dbReference>
<evidence type="ECO:0000256" key="12">
    <source>
        <dbReference type="ARBA" id="ARBA00048639"/>
    </source>
</evidence>
<keyword evidence="11 13" id="KW-0472">Membrane</keyword>
<dbReference type="NCBIfam" id="NF003646">
    <property type="entry name" value="PRK05286.1-4"/>
    <property type="match status" value="1"/>
</dbReference>
<evidence type="ECO:0000259" key="14">
    <source>
        <dbReference type="Pfam" id="PF01180"/>
    </source>
</evidence>
<dbReference type="GO" id="GO:0106430">
    <property type="term" value="F:dihydroorotate dehydrogenase (quinone) activity"/>
    <property type="evidence" value="ECO:0007669"/>
    <property type="project" value="UniProtKB-EC"/>
</dbReference>
<comment type="pathway">
    <text evidence="3 13">Pyrimidine metabolism; UMP biosynthesis via de novo pathway; orotate from (S)-dihydroorotate (quinone route): step 1/1.</text>
</comment>
<dbReference type="FunFam" id="3.20.20.70:FF:000028">
    <property type="entry name" value="Dihydroorotate dehydrogenase (quinone)"/>
    <property type="match status" value="1"/>
</dbReference>
<dbReference type="EMBL" id="JAPQFL010000002">
    <property type="protein sequence ID" value="MDD9327515.1"/>
    <property type="molecule type" value="Genomic_DNA"/>
</dbReference>
<keyword evidence="7 13" id="KW-0285">Flavoprotein</keyword>
<comment type="similarity">
    <text evidence="4 13">Belongs to the dihydroorotate dehydrogenase family. Type 2 subfamily.</text>
</comment>
<evidence type="ECO:0000313" key="17">
    <source>
        <dbReference type="Proteomes" id="UP001149607"/>
    </source>
</evidence>
<feature type="binding site" evidence="13">
    <location>
        <position position="265"/>
    </location>
    <ligand>
        <name>FMN</name>
        <dbReference type="ChEBI" id="CHEBI:58210"/>
    </ligand>
</feature>
<dbReference type="PIRSF" id="PIRSF000164">
    <property type="entry name" value="DHO_oxidase"/>
    <property type="match status" value="1"/>
</dbReference>
<feature type="domain" description="Dihydroorotate dehydrogenase catalytic" evidence="14">
    <location>
        <begin position="44"/>
        <end position="328"/>
    </location>
</feature>
<evidence type="ECO:0000313" key="15">
    <source>
        <dbReference type="EMBL" id="MDD9327515.1"/>
    </source>
</evidence>
<sequence>MYRFIRPLLFKFDAETAHHRTLCALKQAHRFGLLPRTGAHTRPTRLMGLDLPNPVGLAAGLDKNGEYINELAALGFGFIEIGTVTPKPQAGNPKPRLFRLPGHQAVINRMGFNNHGIDAAVANITRSGFQGVLGINIGKNAATPLENAADDYLICLDKAYAHAAYITVNISSPNTKNLRALQGGDELSRLLDALKNRQAQLAATHGRYVPLAVKIAPDLDESQIADIAHVVKNVEMDGIIATNTTIDKSALGAHPLAGEAGGLSGAPVRTRSNAVLKLLVQHLDGRLPVIGVGGITEGRHAAEKLALGADAVQMYSGLVFRGPELVRECLAHCR</sequence>
<evidence type="ECO:0000313" key="16">
    <source>
        <dbReference type="EMBL" id="WWY02679.1"/>
    </source>
</evidence>
<evidence type="ECO:0000256" key="9">
    <source>
        <dbReference type="ARBA" id="ARBA00022975"/>
    </source>
</evidence>
<dbReference type="Gene3D" id="3.20.20.70">
    <property type="entry name" value="Aldolase class I"/>
    <property type="match status" value="1"/>
</dbReference>
<dbReference type="InterPro" id="IPR012135">
    <property type="entry name" value="Dihydroorotate_DH_1_2"/>
</dbReference>
<comment type="subcellular location">
    <subcellularLocation>
        <location evidence="2 13">Cell membrane</location>
        <topology evidence="2 13">Peripheral membrane protein</topology>
    </subcellularLocation>
</comment>
<feature type="binding site" evidence="13">
    <location>
        <position position="294"/>
    </location>
    <ligand>
        <name>FMN</name>
        <dbReference type="ChEBI" id="CHEBI:58210"/>
    </ligand>
</feature>
<dbReference type="AlphaFoldDB" id="A0A9X4E114"/>
<dbReference type="InterPro" id="IPR005719">
    <property type="entry name" value="Dihydroorotate_DH_2"/>
</dbReference>
<comment type="catalytic activity">
    <reaction evidence="12 13">
        <text>(S)-dihydroorotate + a quinone = orotate + a quinol</text>
        <dbReference type="Rhea" id="RHEA:30187"/>
        <dbReference type="ChEBI" id="CHEBI:24646"/>
        <dbReference type="ChEBI" id="CHEBI:30839"/>
        <dbReference type="ChEBI" id="CHEBI:30864"/>
        <dbReference type="ChEBI" id="CHEBI:132124"/>
        <dbReference type="EC" id="1.3.5.2"/>
    </reaction>
</comment>
<dbReference type="EMBL" id="CP146598">
    <property type="protein sequence ID" value="WWY02679.1"/>
    <property type="molecule type" value="Genomic_DNA"/>
</dbReference>
<feature type="binding site" evidence="13">
    <location>
        <position position="136"/>
    </location>
    <ligand>
        <name>FMN</name>
        <dbReference type="ChEBI" id="CHEBI:58210"/>
    </ligand>
</feature>
<dbReference type="GO" id="GO:0044205">
    <property type="term" value="P:'de novo' UMP biosynthetic process"/>
    <property type="evidence" value="ECO:0007669"/>
    <property type="project" value="UniProtKB-UniRule"/>
</dbReference>
<dbReference type="Pfam" id="PF01180">
    <property type="entry name" value="DHO_dh"/>
    <property type="match status" value="1"/>
</dbReference>
<proteinExistence type="inferred from homology"/>
<keyword evidence="17" id="KW-1185">Reference proteome</keyword>
<dbReference type="GO" id="GO:0005737">
    <property type="term" value="C:cytoplasm"/>
    <property type="evidence" value="ECO:0007669"/>
    <property type="project" value="InterPro"/>
</dbReference>
<feature type="binding site" evidence="13">
    <location>
        <begin position="59"/>
        <end position="63"/>
    </location>
    <ligand>
        <name>FMN</name>
        <dbReference type="ChEBI" id="CHEBI:58210"/>
    </ligand>
</feature>
<gene>
    <name evidence="13" type="primary">pyrD</name>
    <name evidence="15" type="ORF">ORY91_000920</name>
    <name evidence="16" type="ORF">V9W64_08220</name>
</gene>
<reference evidence="16" key="2">
    <citation type="submission" date="2024-02" db="EMBL/GenBank/DDBJ databases">
        <title>Neisseria leonii sp. nov.</title>
        <authorList>
            <person name="Boutroux M."/>
            <person name="Favre-Rochex S."/>
            <person name="Gorgette O."/>
            <person name="Touak G."/>
            <person name="Muhle E."/>
            <person name="Chesneau O."/>
            <person name="Clermont D."/>
            <person name="Rahi P."/>
        </authorList>
    </citation>
    <scope>NUCLEOTIDE SEQUENCE</scope>
    <source>
        <strain evidence="16">51.81</strain>
    </source>
</reference>
<feature type="binding site" evidence="13">
    <location>
        <position position="63"/>
    </location>
    <ligand>
        <name>substrate</name>
    </ligand>
</feature>
<dbReference type="NCBIfam" id="NF003644">
    <property type="entry name" value="PRK05286.1-1"/>
    <property type="match status" value="1"/>
</dbReference>
<evidence type="ECO:0000256" key="3">
    <source>
        <dbReference type="ARBA" id="ARBA00005161"/>
    </source>
</evidence>
<dbReference type="InterPro" id="IPR050074">
    <property type="entry name" value="DHO_dehydrogenase"/>
</dbReference>
<accession>A0A9X4E114</accession>
<dbReference type="PANTHER" id="PTHR48109">
    <property type="entry name" value="DIHYDROOROTATE DEHYDROGENASE (QUINONE), MITOCHONDRIAL-RELATED"/>
    <property type="match status" value="1"/>
</dbReference>
<dbReference type="EC" id="1.3.5.2" evidence="13"/>
<dbReference type="GO" id="GO:0005886">
    <property type="term" value="C:plasma membrane"/>
    <property type="evidence" value="ECO:0007669"/>
    <property type="project" value="UniProtKB-SubCell"/>
</dbReference>
<dbReference type="SUPFAM" id="SSF51395">
    <property type="entry name" value="FMN-linked oxidoreductases"/>
    <property type="match status" value="1"/>
</dbReference>
<keyword evidence="10 13" id="KW-0560">Oxidoreductase</keyword>
<evidence type="ECO:0000256" key="1">
    <source>
        <dbReference type="ARBA" id="ARBA00003125"/>
    </source>
</evidence>
<dbReference type="RefSeq" id="WP_274584766.1">
    <property type="nucleotide sequence ID" value="NZ_CP145811.1"/>
</dbReference>
<feature type="active site" description="Nucleophile" evidence="13">
    <location>
        <position position="172"/>
    </location>
</feature>